<dbReference type="PANTHER" id="PTHR33778:SF1">
    <property type="entry name" value="MAGNESIUM TRANSPORTER YHID-RELATED"/>
    <property type="match status" value="1"/>
</dbReference>
<comment type="subcellular location">
    <subcellularLocation>
        <location evidence="1">Cell membrane</location>
        <topology evidence="1">Multi-pass membrane protein</topology>
    </subcellularLocation>
</comment>
<dbReference type="InterPro" id="IPR049177">
    <property type="entry name" value="MgtC_SapB_SrpB_YhiD_N"/>
</dbReference>
<dbReference type="AlphaFoldDB" id="A0A7S0D6T4"/>
<gene>
    <name evidence="10" type="ORF">MSP1401_LOCUS9061</name>
</gene>
<keyword evidence="2" id="KW-1003">Cell membrane</keyword>
<evidence type="ECO:0000256" key="4">
    <source>
        <dbReference type="ARBA" id="ARBA00022989"/>
    </source>
</evidence>
<feature type="transmembrane region" description="Helical" evidence="7">
    <location>
        <begin position="66"/>
        <end position="85"/>
    </location>
</feature>
<feature type="signal peptide" evidence="8">
    <location>
        <begin position="1"/>
        <end position="19"/>
    </location>
</feature>
<feature type="region of interest" description="Disordered" evidence="6">
    <location>
        <begin position="329"/>
        <end position="395"/>
    </location>
</feature>
<feature type="domain" description="MgtC/SapB/SrpB/YhiD N-terminal" evidence="9">
    <location>
        <begin position="74"/>
        <end position="241"/>
    </location>
</feature>
<evidence type="ECO:0000313" key="10">
    <source>
        <dbReference type="EMBL" id="CAD8445576.1"/>
    </source>
</evidence>
<dbReference type="EMBL" id="HBEN01010942">
    <property type="protein sequence ID" value="CAD8445576.1"/>
    <property type="molecule type" value="Transcribed_RNA"/>
</dbReference>
<feature type="region of interest" description="Disordered" evidence="6">
    <location>
        <begin position="275"/>
        <end position="299"/>
    </location>
</feature>
<evidence type="ECO:0000256" key="6">
    <source>
        <dbReference type="SAM" id="MobiDB-lite"/>
    </source>
</evidence>
<keyword evidence="3 7" id="KW-0812">Transmembrane</keyword>
<keyword evidence="8" id="KW-0732">Signal</keyword>
<proteinExistence type="predicted"/>
<evidence type="ECO:0000256" key="1">
    <source>
        <dbReference type="ARBA" id="ARBA00004651"/>
    </source>
</evidence>
<evidence type="ECO:0000259" key="9">
    <source>
        <dbReference type="Pfam" id="PF02308"/>
    </source>
</evidence>
<keyword evidence="5 7" id="KW-0472">Membrane</keyword>
<dbReference type="GO" id="GO:0005886">
    <property type="term" value="C:plasma membrane"/>
    <property type="evidence" value="ECO:0007669"/>
    <property type="project" value="UniProtKB-SubCell"/>
</dbReference>
<dbReference type="Pfam" id="PF02308">
    <property type="entry name" value="MgtC"/>
    <property type="match status" value="1"/>
</dbReference>
<protein>
    <recommendedName>
        <fullName evidence="9">MgtC/SapB/SrpB/YhiD N-terminal domain-containing protein</fullName>
    </recommendedName>
</protein>
<evidence type="ECO:0000256" key="5">
    <source>
        <dbReference type="ARBA" id="ARBA00023136"/>
    </source>
</evidence>
<evidence type="ECO:0000256" key="2">
    <source>
        <dbReference type="ARBA" id="ARBA00022475"/>
    </source>
</evidence>
<evidence type="ECO:0000256" key="7">
    <source>
        <dbReference type="SAM" id="Phobius"/>
    </source>
</evidence>
<reference evidence="10" key="1">
    <citation type="submission" date="2021-01" db="EMBL/GenBank/DDBJ databases">
        <authorList>
            <person name="Corre E."/>
            <person name="Pelletier E."/>
            <person name="Niang G."/>
            <person name="Scheremetjew M."/>
            <person name="Finn R."/>
            <person name="Kale V."/>
            <person name="Holt S."/>
            <person name="Cochrane G."/>
            <person name="Meng A."/>
            <person name="Brown T."/>
            <person name="Cohen L."/>
        </authorList>
    </citation>
    <scope>NUCLEOTIDE SEQUENCE</scope>
    <source>
        <strain evidence="10">CCAC1681</strain>
    </source>
</reference>
<evidence type="ECO:0000256" key="3">
    <source>
        <dbReference type="ARBA" id="ARBA00022692"/>
    </source>
</evidence>
<dbReference type="PANTHER" id="PTHR33778">
    <property type="entry name" value="PROTEIN MGTC"/>
    <property type="match status" value="1"/>
</dbReference>
<sequence>MRPAGVAFLLTAFARLTCGLGEARPSAGVSDRALPDPSRPEDPSCGAYRGASCDAILMSSVLTESFLSFAVKCLVAVCLGAVIGAQREFSPYLGMFLVRARRTAVAPVRRAGLRTHVLVALGACLFTEASWSAFAVPAPAQFQNGPFVAGAFNYDTSRVAAQVVSGIGFLGAGTIWRSSFGTGDGSKSGGNRDEVYGLTTAASLWTTAAVGMHCGGANQKDKYFAGPVFATALVVITLQALVHAELAVHAMAFDRTTQKVGARVTVEAEGKKAFARGERSYDERNDDDSSSANQNRFRPGDVMRGVVAAVERRGTLRVVSVGASVDLGRREKSRSTVNDDDDDDPGGRFQAHGRGADYGGKKRGNFSDGRELKPDAKKAKGSKFKSKAKYKRKRK</sequence>
<feature type="compositionally biased region" description="Basic residues" evidence="6">
    <location>
        <begin position="379"/>
        <end position="395"/>
    </location>
</feature>
<accession>A0A7S0D6T4</accession>
<feature type="chain" id="PRO_5030572971" description="MgtC/SapB/SrpB/YhiD N-terminal domain-containing protein" evidence="8">
    <location>
        <begin position="20"/>
        <end position="395"/>
    </location>
</feature>
<name>A0A7S0D6T4_MICPS</name>
<feature type="compositionally biased region" description="Basic and acidic residues" evidence="6">
    <location>
        <begin position="368"/>
        <end position="378"/>
    </location>
</feature>
<keyword evidence="4 7" id="KW-1133">Transmembrane helix</keyword>
<organism evidence="10">
    <name type="scientific">Micromonas pusilla</name>
    <name type="common">Picoplanktonic green alga</name>
    <name type="synonym">Chromulina pusilla</name>
    <dbReference type="NCBI Taxonomy" id="38833"/>
    <lineage>
        <taxon>Eukaryota</taxon>
        <taxon>Viridiplantae</taxon>
        <taxon>Chlorophyta</taxon>
        <taxon>Mamiellophyceae</taxon>
        <taxon>Mamiellales</taxon>
        <taxon>Mamiellaceae</taxon>
        <taxon>Micromonas</taxon>
    </lineage>
</organism>
<evidence type="ECO:0000256" key="8">
    <source>
        <dbReference type="SAM" id="SignalP"/>
    </source>
</evidence>
<feature type="region of interest" description="Disordered" evidence="6">
    <location>
        <begin position="23"/>
        <end position="45"/>
    </location>
</feature>
<dbReference type="InterPro" id="IPR003416">
    <property type="entry name" value="MgtC/SapB/SrpB/YhiD_fam"/>
</dbReference>